<evidence type="ECO:0000313" key="1">
    <source>
        <dbReference type="EMBL" id="GAA3715214.1"/>
    </source>
</evidence>
<dbReference type="InterPro" id="IPR011335">
    <property type="entry name" value="Restrct_endonuc-II-like"/>
</dbReference>
<name>A0ABP7E728_9ACTN</name>
<proteinExistence type="predicted"/>
<accession>A0ABP7E728</accession>
<organism evidence="1 2">
    <name type="scientific">Microlunatus aurantiacus</name>
    <dbReference type="NCBI Taxonomy" id="446786"/>
    <lineage>
        <taxon>Bacteria</taxon>
        <taxon>Bacillati</taxon>
        <taxon>Actinomycetota</taxon>
        <taxon>Actinomycetes</taxon>
        <taxon>Propionibacteriales</taxon>
        <taxon>Propionibacteriaceae</taxon>
        <taxon>Microlunatus</taxon>
    </lineage>
</organism>
<dbReference type="Gene3D" id="3.40.960.10">
    <property type="entry name" value="VSR Endonuclease"/>
    <property type="match status" value="1"/>
</dbReference>
<protein>
    <submittedName>
        <fullName evidence="1">DUF559 domain-containing protein</fullName>
    </submittedName>
</protein>
<dbReference type="Proteomes" id="UP001500051">
    <property type="component" value="Unassembled WGS sequence"/>
</dbReference>
<sequence length="310" mass="34348">MSFDTSRPFTRPAALAASLSDHQLQGAQYQRIFQGIYIRAGVRLTCRVRAAAAMLVAPAGSYVSHHTAAVLWGGWAPDTTETHISSPGPLARTQRRGIAAHRADPTLRPVIRSGLTVAPPTRVFLDLAAEGLGLVDLVAVGDSLVAAGRTTHQELIDATSLWSGPGCRRARRAARWVRAGVDSVMETRVRMMLVLARLPEPQINVILRAEDGSWDARIELAYRGILLAIEYEGRQHAESTQQWNKDIRRRTRLEALGWRFILVTAEGVFDHPGETLDVIRNALRDRGMPTTRRQPSVEWRQEFLGARMAV</sequence>
<comment type="caution">
    <text evidence="1">The sequence shown here is derived from an EMBL/GenBank/DDBJ whole genome shotgun (WGS) entry which is preliminary data.</text>
</comment>
<dbReference type="SUPFAM" id="SSF52980">
    <property type="entry name" value="Restriction endonuclease-like"/>
    <property type="match status" value="1"/>
</dbReference>
<dbReference type="EMBL" id="BAAAYX010000020">
    <property type="protein sequence ID" value="GAA3715214.1"/>
    <property type="molecule type" value="Genomic_DNA"/>
</dbReference>
<keyword evidence="2" id="KW-1185">Reference proteome</keyword>
<evidence type="ECO:0000313" key="2">
    <source>
        <dbReference type="Proteomes" id="UP001500051"/>
    </source>
</evidence>
<gene>
    <name evidence="1" type="ORF">GCM10022204_38260</name>
</gene>
<reference evidence="2" key="1">
    <citation type="journal article" date="2019" name="Int. J. Syst. Evol. Microbiol.">
        <title>The Global Catalogue of Microorganisms (GCM) 10K type strain sequencing project: providing services to taxonomists for standard genome sequencing and annotation.</title>
        <authorList>
            <consortium name="The Broad Institute Genomics Platform"/>
            <consortium name="The Broad Institute Genome Sequencing Center for Infectious Disease"/>
            <person name="Wu L."/>
            <person name="Ma J."/>
        </authorList>
    </citation>
    <scope>NUCLEOTIDE SEQUENCE [LARGE SCALE GENOMIC DNA]</scope>
    <source>
        <strain evidence="2">JCM 16548</strain>
    </source>
</reference>